<dbReference type="Gene3D" id="3.40.710.10">
    <property type="entry name" value="DD-peptidase/beta-lactamase superfamily"/>
    <property type="match status" value="1"/>
</dbReference>
<dbReference type="InterPro" id="IPR012338">
    <property type="entry name" value="Beta-lactam/transpept-like"/>
</dbReference>
<evidence type="ECO:0000259" key="2">
    <source>
        <dbReference type="Pfam" id="PF00144"/>
    </source>
</evidence>
<dbReference type="RefSeq" id="WP_189767622.1">
    <property type="nucleotide sequence ID" value="NZ_BNCK01000002.1"/>
</dbReference>
<evidence type="ECO:0000256" key="1">
    <source>
        <dbReference type="SAM" id="SignalP"/>
    </source>
</evidence>
<feature type="chain" id="PRO_5037034757" description="Beta-lactamase-related domain-containing protein" evidence="1">
    <location>
        <begin position="22"/>
        <end position="454"/>
    </location>
</feature>
<dbReference type="Proteomes" id="UP000623842">
    <property type="component" value="Unassembled WGS sequence"/>
</dbReference>
<dbReference type="Pfam" id="PF00144">
    <property type="entry name" value="Beta-lactamase"/>
    <property type="match status" value="1"/>
</dbReference>
<dbReference type="SUPFAM" id="SSF56601">
    <property type="entry name" value="beta-lactamase/transpeptidase-like"/>
    <property type="match status" value="1"/>
</dbReference>
<name>A0A919BEY3_9GAMM</name>
<dbReference type="InterPro" id="IPR050491">
    <property type="entry name" value="AmpC-like"/>
</dbReference>
<evidence type="ECO:0000313" key="3">
    <source>
        <dbReference type="EMBL" id="GHF83544.1"/>
    </source>
</evidence>
<keyword evidence="4" id="KW-1185">Reference proteome</keyword>
<dbReference type="InterPro" id="IPR001466">
    <property type="entry name" value="Beta-lactam-related"/>
</dbReference>
<dbReference type="PANTHER" id="PTHR46825:SF9">
    <property type="entry name" value="BETA-LACTAMASE-RELATED DOMAIN-CONTAINING PROTEIN"/>
    <property type="match status" value="1"/>
</dbReference>
<sequence length="454" mass="50586">MKRLMLLVPLLCLFSCSSKQNDNINYTNIKQQMHDLVNQPGKAATEIAGLQLVLIKDGKLVFEHAEGFASITPAGEKLPLSIDHKVRIASISKFILTMSLMTLVEDGLIDLDQDISRYLGFRLRNPNFPDVKITTRQVLAHVSSIRDNGQYFLPYGENYQQFFTATQVTGGIGHFASEHNQSPGDYFMYANLNFGLIAGVIENVSGLRMDLFVKQVLFEPLGLDISFNVCDFYQHQYRDLATLYRRGTGGDIWDPQGPWLPQVDGLNISCFYGGEKYSRMEIPDLSMLKTYQVGSNPTLFSPQGGLRASAKDLANLMKLFIGKNNNQVISKNTLAHMLEPVWTYDQQLKNGYTSGESPLDELSAANKKTTYGLSTHIIDLKDWGLTQQSQIYYGHLGSAYGLLGQFWFDPISGDGVIALITGVGDEPAKPTSKTPLYAIEEQILIMSLTALKHL</sequence>
<dbReference type="PANTHER" id="PTHR46825">
    <property type="entry name" value="D-ALANYL-D-ALANINE-CARBOXYPEPTIDASE/ENDOPEPTIDASE AMPH"/>
    <property type="match status" value="1"/>
</dbReference>
<evidence type="ECO:0000313" key="4">
    <source>
        <dbReference type="Proteomes" id="UP000623842"/>
    </source>
</evidence>
<comment type="caution">
    <text evidence="3">The sequence shown here is derived from an EMBL/GenBank/DDBJ whole genome shotgun (WGS) entry which is preliminary data.</text>
</comment>
<accession>A0A919BEY3</accession>
<dbReference type="EMBL" id="BNCK01000002">
    <property type="protein sequence ID" value="GHF83544.1"/>
    <property type="molecule type" value="Genomic_DNA"/>
</dbReference>
<reference evidence="3" key="1">
    <citation type="journal article" date="2014" name="Int. J. Syst. Evol. Microbiol.">
        <title>Complete genome sequence of Corynebacterium casei LMG S-19264T (=DSM 44701T), isolated from a smear-ripened cheese.</title>
        <authorList>
            <consortium name="US DOE Joint Genome Institute (JGI-PGF)"/>
            <person name="Walter F."/>
            <person name="Albersmeier A."/>
            <person name="Kalinowski J."/>
            <person name="Ruckert C."/>
        </authorList>
    </citation>
    <scope>NUCLEOTIDE SEQUENCE</scope>
    <source>
        <strain evidence="3">KCTC 42731</strain>
    </source>
</reference>
<feature type="domain" description="Beta-lactamase-related" evidence="2">
    <location>
        <begin position="43"/>
        <end position="427"/>
    </location>
</feature>
<protein>
    <recommendedName>
        <fullName evidence="2">Beta-lactamase-related domain-containing protein</fullName>
    </recommendedName>
</protein>
<feature type="signal peptide" evidence="1">
    <location>
        <begin position="1"/>
        <end position="21"/>
    </location>
</feature>
<reference evidence="3" key="2">
    <citation type="submission" date="2020-09" db="EMBL/GenBank/DDBJ databases">
        <authorList>
            <person name="Sun Q."/>
            <person name="Kim S."/>
        </authorList>
    </citation>
    <scope>NUCLEOTIDE SEQUENCE</scope>
    <source>
        <strain evidence="3">KCTC 42731</strain>
    </source>
</reference>
<gene>
    <name evidence="3" type="ORF">GCM10017161_08550</name>
</gene>
<dbReference type="AlphaFoldDB" id="A0A919BEY3"/>
<keyword evidence="1" id="KW-0732">Signal</keyword>
<proteinExistence type="predicted"/>
<organism evidence="3 4">
    <name type="scientific">Thalassotalea marina</name>
    <dbReference type="NCBI Taxonomy" id="1673741"/>
    <lineage>
        <taxon>Bacteria</taxon>
        <taxon>Pseudomonadati</taxon>
        <taxon>Pseudomonadota</taxon>
        <taxon>Gammaproteobacteria</taxon>
        <taxon>Alteromonadales</taxon>
        <taxon>Colwelliaceae</taxon>
        <taxon>Thalassotalea</taxon>
    </lineage>
</organism>